<evidence type="ECO:0000256" key="3">
    <source>
        <dbReference type="ARBA" id="ARBA00022989"/>
    </source>
</evidence>
<protein>
    <submittedName>
        <fullName evidence="9">Unannotated protein</fullName>
    </submittedName>
</protein>
<organism evidence="9">
    <name type="scientific">freshwater metagenome</name>
    <dbReference type="NCBI Taxonomy" id="449393"/>
    <lineage>
        <taxon>unclassified sequences</taxon>
        <taxon>metagenomes</taxon>
        <taxon>ecological metagenomes</taxon>
    </lineage>
</organism>
<feature type="transmembrane region" description="Helical" evidence="5">
    <location>
        <begin position="224"/>
        <end position="245"/>
    </location>
</feature>
<dbReference type="SMART" id="SM00752">
    <property type="entry name" value="HTTM"/>
    <property type="match status" value="1"/>
</dbReference>
<feature type="transmembrane region" description="Helical" evidence="5">
    <location>
        <begin position="67"/>
        <end position="86"/>
    </location>
</feature>
<feature type="transmembrane region" description="Helical" evidence="5">
    <location>
        <begin position="20"/>
        <end position="40"/>
    </location>
</feature>
<dbReference type="PANTHER" id="PTHR39535:SF2">
    <property type="entry name" value="HTTM DOMAIN-CONTAINING PROTEIN"/>
    <property type="match status" value="1"/>
</dbReference>
<evidence type="ECO:0000256" key="2">
    <source>
        <dbReference type="ARBA" id="ARBA00022692"/>
    </source>
</evidence>
<dbReference type="InterPro" id="IPR053934">
    <property type="entry name" value="HTTM_dom"/>
</dbReference>
<dbReference type="AlphaFoldDB" id="A0A6J7GBI7"/>
<proteinExistence type="predicted"/>
<comment type="subcellular location">
    <subcellularLocation>
        <location evidence="1">Endomembrane system</location>
        <topology evidence="1">Multi-pass membrane protein</topology>
    </subcellularLocation>
</comment>
<feature type="domain" description="HTTM-like" evidence="6">
    <location>
        <begin position="9"/>
        <end position="284"/>
    </location>
</feature>
<dbReference type="EMBL" id="CAFBMH010000027">
    <property type="protein sequence ID" value="CAB4903888.1"/>
    <property type="molecule type" value="Genomic_DNA"/>
</dbReference>
<dbReference type="PANTHER" id="PTHR39535">
    <property type="entry name" value="SPORULATION-DELAYING PROTEIN SDPB"/>
    <property type="match status" value="1"/>
</dbReference>
<dbReference type="Pfam" id="PF05090">
    <property type="entry name" value="HTTM"/>
    <property type="match status" value="1"/>
</dbReference>
<evidence type="ECO:0000256" key="5">
    <source>
        <dbReference type="SAM" id="Phobius"/>
    </source>
</evidence>
<evidence type="ECO:0000313" key="9">
    <source>
        <dbReference type="EMBL" id="CAB4903888.1"/>
    </source>
</evidence>
<evidence type="ECO:0000313" key="10">
    <source>
        <dbReference type="EMBL" id="CAB5024185.1"/>
    </source>
</evidence>
<keyword evidence="2 5" id="KW-0812">Transmembrane</keyword>
<reference evidence="9" key="1">
    <citation type="submission" date="2020-05" db="EMBL/GenBank/DDBJ databases">
        <authorList>
            <person name="Chiriac C."/>
            <person name="Salcher M."/>
            <person name="Ghai R."/>
            <person name="Kavagutti S V."/>
        </authorList>
    </citation>
    <scope>NUCLEOTIDE SEQUENCE</scope>
</reference>
<dbReference type="EMBL" id="CAFBOS010000275">
    <property type="protein sequence ID" value="CAB5024185.1"/>
    <property type="molecule type" value="Genomic_DNA"/>
</dbReference>
<keyword evidence="3 5" id="KW-1133">Transmembrane helix</keyword>
<dbReference type="EMBL" id="CAEZYR010000015">
    <property type="protein sequence ID" value="CAB4733323.1"/>
    <property type="molecule type" value="Genomic_DNA"/>
</dbReference>
<evidence type="ECO:0000256" key="1">
    <source>
        <dbReference type="ARBA" id="ARBA00004127"/>
    </source>
</evidence>
<evidence type="ECO:0000259" key="6">
    <source>
        <dbReference type="SMART" id="SM00752"/>
    </source>
</evidence>
<dbReference type="InterPro" id="IPR011020">
    <property type="entry name" value="HTTM-like"/>
</dbReference>
<evidence type="ECO:0000313" key="7">
    <source>
        <dbReference type="EMBL" id="CAB4733323.1"/>
    </source>
</evidence>
<accession>A0A6J7GBI7</accession>
<evidence type="ECO:0000313" key="8">
    <source>
        <dbReference type="EMBL" id="CAB4814087.1"/>
    </source>
</evidence>
<dbReference type="InterPro" id="IPR052964">
    <property type="entry name" value="Sporulation_signal_mat"/>
</dbReference>
<dbReference type="EMBL" id="CAFABA010000005">
    <property type="protein sequence ID" value="CAB4814087.1"/>
    <property type="molecule type" value="Genomic_DNA"/>
</dbReference>
<name>A0A6J7GBI7_9ZZZZ</name>
<gene>
    <name evidence="7" type="ORF">UFOPK2754_00634</name>
    <name evidence="8" type="ORF">UFOPK3139_00222</name>
    <name evidence="9" type="ORF">UFOPK3543_01019</name>
    <name evidence="10" type="ORF">UFOPK3967_02945</name>
</gene>
<keyword evidence="4 5" id="KW-0472">Membrane</keyword>
<sequence length="308" mass="34039">MSALANRYFAPEVPTRLAALRVIVGLFGTVFLAVRTGYLFDVARLPANRFDAVGPLSLLDLPLDVHVVQGGVVLAILLGAAFTLGWRHRITGPLYGLLLVAVTTYDNSWQHIAHTENLFTLHTLVLGFTPSADVWSLDARRRAHASDAVPRTDRTEAYGWPVRLISVITLCTYALAGWAKLRNGGVDWITGDVLRNQIAHDNVRKALLGDRHSPLGAHLVRYGWVFPPLAFASMIVELGAPLALLHARTRRAWVAAAWLFHLGVLALMAILFIYPLTGIAYASFGHPEELWQRVRPRSRTGVRVVVLR</sequence>
<evidence type="ECO:0000256" key="4">
    <source>
        <dbReference type="ARBA" id="ARBA00023136"/>
    </source>
</evidence>
<feature type="transmembrane region" description="Helical" evidence="5">
    <location>
        <begin position="252"/>
        <end position="274"/>
    </location>
</feature>
<dbReference type="GO" id="GO:0012505">
    <property type="term" value="C:endomembrane system"/>
    <property type="evidence" value="ECO:0007669"/>
    <property type="project" value="UniProtKB-SubCell"/>
</dbReference>
<feature type="transmembrane region" description="Helical" evidence="5">
    <location>
        <begin position="160"/>
        <end position="179"/>
    </location>
</feature>